<dbReference type="AlphaFoldDB" id="A0A918CAL1"/>
<evidence type="ECO:0000256" key="1">
    <source>
        <dbReference type="SAM" id="MobiDB-lite"/>
    </source>
</evidence>
<evidence type="ECO:0000313" key="3">
    <source>
        <dbReference type="Proteomes" id="UP000610303"/>
    </source>
</evidence>
<reference evidence="2" key="2">
    <citation type="submission" date="2020-09" db="EMBL/GenBank/DDBJ databases">
        <authorList>
            <person name="Sun Q."/>
            <person name="Ohkuma M."/>
        </authorList>
    </citation>
    <scope>NUCLEOTIDE SEQUENCE</scope>
    <source>
        <strain evidence="2">JCM 3346</strain>
    </source>
</reference>
<gene>
    <name evidence="2" type="ORF">GCM10010196_01820</name>
</gene>
<protein>
    <submittedName>
        <fullName evidence="2">Uncharacterized protein</fullName>
    </submittedName>
</protein>
<dbReference type="EMBL" id="BMRJ01000001">
    <property type="protein sequence ID" value="GGR12905.1"/>
    <property type="molecule type" value="Genomic_DNA"/>
</dbReference>
<keyword evidence="3" id="KW-1185">Reference proteome</keyword>
<sequence>MVITRANAGSGGRYSSVDPEHAIRMPQLGVLPNGAPSYGGEGATSPSLTILEGVRMTVHYELPTAADFSVLAGAHHPAVTIYASTSPVVSERERAEVAVKSGFDEALEHLKGAGADTAELDAIRAERDRILGDQQLWGGLARSLALFVSPDVSEVFVLPNRLDDAVHVGSHFTLGQLLRAPSQDQEAFAITISASEWALWHATPTDRAVKLPIDQQGTANLDEATNREPGEDKPRGSNRGTASQFGGASRLLGDEGRKTLLDLYTKRVIEVARRELLERDPDERVPVFVFAAEPLLSLFLQNTRNSRRVVAVPGSPDRLGAAELDEILRRELGRLNVREAERALRALAEGSAGRVERDLAAIAREAADGAVETFWFDFTTSVNGTLDRESGAIEFATDHGAGEALADGTPAGDLLPQLALLVVAKGGKVVTVRASELDGGVWSAPAMAELRFALA</sequence>
<evidence type="ECO:0000313" key="2">
    <source>
        <dbReference type="EMBL" id="GGR12905.1"/>
    </source>
</evidence>
<reference evidence="2" key="1">
    <citation type="journal article" date="2014" name="Int. J. Syst. Evol. Microbiol.">
        <title>Complete genome sequence of Corynebacterium casei LMG S-19264T (=DSM 44701T), isolated from a smear-ripened cheese.</title>
        <authorList>
            <consortium name="US DOE Joint Genome Institute (JGI-PGF)"/>
            <person name="Walter F."/>
            <person name="Albersmeier A."/>
            <person name="Kalinowski J."/>
            <person name="Ruckert C."/>
        </authorList>
    </citation>
    <scope>NUCLEOTIDE SEQUENCE</scope>
    <source>
        <strain evidence="2">JCM 3346</strain>
    </source>
</reference>
<organism evidence="2 3">
    <name type="scientific">Agromyces mediolanus</name>
    <name type="common">Corynebacterium mediolanum</name>
    <dbReference type="NCBI Taxonomy" id="41986"/>
    <lineage>
        <taxon>Bacteria</taxon>
        <taxon>Bacillati</taxon>
        <taxon>Actinomycetota</taxon>
        <taxon>Actinomycetes</taxon>
        <taxon>Micrococcales</taxon>
        <taxon>Microbacteriaceae</taxon>
        <taxon>Agromyces</taxon>
    </lineage>
</organism>
<dbReference type="Proteomes" id="UP000610303">
    <property type="component" value="Unassembled WGS sequence"/>
</dbReference>
<comment type="caution">
    <text evidence="2">The sequence shown here is derived from an EMBL/GenBank/DDBJ whole genome shotgun (WGS) entry which is preliminary data.</text>
</comment>
<feature type="compositionally biased region" description="Basic and acidic residues" evidence="1">
    <location>
        <begin position="224"/>
        <end position="235"/>
    </location>
</feature>
<accession>A0A918CAL1</accession>
<proteinExistence type="predicted"/>
<name>A0A918CAL1_AGRME</name>
<feature type="region of interest" description="Disordered" evidence="1">
    <location>
        <begin position="217"/>
        <end position="250"/>
    </location>
</feature>